<dbReference type="AlphaFoldDB" id="A0A482W877"/>
<feature type="domain" description="AAA-ATPase-like" evidence="1">
    <location>
        <begin position="37"/>
        <end position="86"/>
    </location>
</feature>
<proteinExistence type="predicted"/>
<dbReference type="PANTHER" id="PTHR34825:SF1">
    <property type="entry name" value="AAA-ATPASE-LIKE DOMAIN-CONTAINING PROTEIN"/>
    <property type="match status" value="1"/>
</dbReference>
<protein>
    <submittedName>
        <fullName evidence="2">AAA-ATPase like domain containing protein</fullName>
    </submittedName>
</protein>
<accession>A0A482W877</accession>
<dbReference type="PANTHER" id="PTHR34825">
    <property type="entry name" value="CONSERVED PROTEIN, WITH A WEAK D-GALACTARATE DEHYDRATASE/ALTRONATE HYDROLASE DOMAIN"/>
    <property type="match status" value="1"/>
</dbReference>
<gene>
    <name evidence="2" type="ORF">BDFB_012542</name>
</gene>
<feature type="non-terminal residue" evidence="2">
    <location>
        <position position="1"/>
    </location>
</feature>
<name>A0A482W877_ASBVE</name>
<organism evidence="2 3">
    <name type="scientific">Asbolus verrucosus</name>
    <name type="common">Desert ironclad beetle</name>
    <dbReference type="NCBI Taxonomy" id="1661398"/>
    <lineage>
        <taxon>Eukaryota</taxon>
        <taxon>Metazoa</taxon>
        <taxon>Ecdysozoa</taxon>
        <taxon>Arthropoda</taxon>
        <taxon>Hexapoda</taxon>
        <taxon>Insecta</taxon>
        <taxon>Pterygota</taxon>
        <taxon>Neoptera</taxon>
        <taxon>Endopterygota</taxon>
        <taxon>Coleoptera</taxon>
        <taxon>Polyphaga</taxon>
        <taxon>Cucujiformia</taxon>
        <taxon>Tenebrionidae</taxon>
        <taxon>Pimeliinae</taxon>
        <taxon>Asbolus</taxon>
    </lineage>
</organism>
<dbReference type="Pfam" id="PF09820">
    <property type="entry name" value="AAA-ATPase_like"/>
    <property type="match status" value="1"/>
</dbReference>
<comment type="caution">
    <text evidence="2">The sequence shown here is derived from an EMBL/GenBank/DDBJ whole genome shotgun (WGS) entry which is preliminary data.</text>
</comment>
<reference evidence="2 3" key="1">
    <citation type="submission" date="2017-03" db="EMBL/GenBank/DDBJ databases">
        <title>Genome of the blue death feigning beetle - Asbolus verrucosus.</title>
        <authorList>
            <person name="Rider S.D."/>
        </authorList>
    </citation>
    <scope>NUCLEOTIDE SEQUENCE [LARGE SCALE GENOMIC DNA]</scope>
    <source>
        <strain evidence="2">Butters</strain>
        <tissue evidence="2">Head and leg muscle</tissue>
    </source>
</reference>
<dbReference type="EMBL" id="QDEB01018483">
    <property type="protein sequence ID" value="RZC41314.1"/>
    <property type="molecule type" value="Genomic_DNA"/>
</dbReference>
<evidence type="ECO:0000259" key="1">
    <source>
        <dbReference type="Pfam" id="PF09820"/>
    </source>
</evidence>
<sequence>IISKPKEKVLMEDGSLGDSSPESGPSNPEKDLFAFNTSKFEEIVKLESFVDKSLFIKAFFQTKDPVLVTAPSRFGKSTNMNILKQFLLGNFNS</sequence>
<dbReference type="Proteomes" id="UP000292052">
    <property type="component" value="Unassembled WGS sequence"/>
</dbReference>
<evidence type="ECO:0000313" key="2">
    <source>
        <dbReference type="EMBL" id="RZC41314.1"/>
    </source>
</evidence>
<dbReference type="InterPro" id="IPR018631">
    <property type="entry name" value="AAA-ATPase-like_dom"/>
</dbReference>
<keyword evidence="3" id="KW-1185">Reference proteome</keyword>
<evidence type="ECO:0000313" key="3">
    <source>
        <dbReference type="Proteomes" id="UP000292052"/>
    </source>
</evidence>
<dbReference type="OrthoDB" id="10057079at2759"/>